<evidence type="ECO:0000313" key="3">
    <source>
        <dbReference type="EMBL" id="PWN89875.1"/>
    </source>
</evidence>
<dbReference type="InParanoid" id="A0A316YQ48"/>
<dbReference type="PANTHER" id="PTHR31977:SF1">
    <property type="entry name" value="UPF0696 PROTEIN C11ORF68"/>
    <property type="match status" value="1"/>
</dbReference>
<feature type="compositionally biased region" description="Acidic residues" evidence="2">
    <location>
        <begin position="326"/>
        <end position="339"/>
    </location>
</feature>
<dbReference type="RefSeq" id="XP_025377073.1">
    <property type="nucleotide sequence ID" value="XM_025521488.1"/>
</dbReference>
<name>A0A316YQ48_9BASI</name>
<dbReference type="PANTHER" id="PTHR31977">
    <property type="entry name" value="UPF0696 PROTEIN C11ORF68"/>
    <property type="match status" value="1"/>
</dbReference>
<feature type="compositionally biased region" description="Basic and acidic residues" evidence="2">
    <location>
        <begin position="59"/>
        <end position="71"/>
    </location>
</feature>
<feature type="region of interest" description="Disordered" evidence="2">
    <location>
        <begin position="257"/>
        <end position="421"/>
    </location>
</feature>
<protein>
    <recommendedName>
        <fullName evidence="5">DUF1917-domain-containing protein</fullName>
    </recommendedName>
</protein>
<dbReference type="STRING" id="215250.A0A316YQ48"/>
<comment type="similarity">
    <text evidence="1">Belongs to the UPF0696 family.</text>
</comment>
<feature type="compositionally biased region" description="Basic and acidic residues" evidence="2">
    <location>
        <begin position="385"/>
        <end position="399"/>
    </location>
</feature>
<evidence type="ECO:0000256" key="1">
    <source>
        <dbReference type="ARBA" id="ARBA00010568"/>
    </source>
</evidence>
<dbReference type="AlphaFoldDB" id="A0A316YQ48"/>
<evidence type="ECO:0000256" key="2">
    <source>
        <dbReference type="SAM" id="MobiDB-lite"/>
    </source>
</evidence>
<dbReference type="Gene3D" id="3.30.760.10">
    <property type="entry name" value="RNA Cap, Translation Initiation Factor Eif4e"/>
    <property type="match status" value="1"/>
</dbReference>
<feature type="compositionally biased region" description="Basic and acidic residues" evidence="2">
    <location>
        <begin position="295"/>
        <end position="325"/>
    </location>
</feature>
<accession>A0A316YQ48</accession>
<dbReference type="GeneID" id="37043404"/>
<feature type="compositionally biased region" description="Basic and acidic residues" evidence="2">
    <location>
        <begin position="26"/>
        <end position="40"/>
    </location>
</feature>
<proteinExistence type="inferred from homology"/>
<dbReference type="SUPFAM" id="SSF55418">
    <property type="entry name" value="eIF4e-like"/>
    <property type="match status" value="1"/>
</dbReference>
<dbReference type="InterPro" id="IPR023398">
    <property type="entry name" value="TIF_eIF4e-like"/>
</dbReference>
<dbReference type="InterPro" id="IPR015034">
    <property type="entry name" value="Bles03"/>
</dbReference>
<dbReference type="Proteomes" id="UP000245768">
    <property type="component" value="Unassembled WGS sequence"/>
</dbReference>
<evidence type="ECO:0000313" key="4">
    <source>
        <dbReference type="Proteomes" id="UP000245768"/>
    </source>
</evidence>
<gene>
    <name evidence="3" type="ORF">FA10DRAFT_266422</name>
</gene>
<dbReference type="EMBL" id="KZ819636">
    <property type="protein sequence ID" value="PWN89875.1"/>
    <property type="molecule type" value="Genomic_DNA"/>
</dbReference>
<feature type="region of interest" description="Disordered" evidence="2">
    <location>
        <begin position="1"/>
        <end position="71"/>
    </location>
</feature>
<evidence type="ECO:0008006" key="5">
    <source>
        <dbReference type="Google" id="ProtNLM"/>
    </source>
</evidence>
<feature type="compositionally biased region" description="Low complexity" evidence="2">
    <location>
        <begin position="354"/>
        <end position="384"/>
    </location>
</feature>
<dbReference type="OrthoDB" id="10067381at2759"/>
<dbReference type="Pfam" id="PF08939">
    <property type="entry name" value="Bles03"/>
    <property type="match status" value="1"/>
</dbReference>
<sequence length="421" mass="46596">MAESSAATKGRDDRPQTGVRLAWDQGKSKETLDHFLDKHPPSSTKGPAGGDGWIWVHSNRGDTGKHDPEVVGEGKKLVDDLMAKLKEIEENPKIPKVKSKKSGPSKKMVRESAVERCESQLRQLGKRHSSGKWMFFEKPEYVDRVFVKLARSIIDGPLSGLKKARCSTVKVAASDAVQREGTHLICLYLDDIWDKEGATEVLECVVKHHGEIPRSSKSDLYTLIGIDSNHPSKMRSALFRPSELFTMEQLKEWQQTFRNERSVKSRKISRTEDESDFASASRPVKADEFWPTTSTEDKKDSAAPDKGTETVQKKETENTSAKGDEVAEDSETEDEEEDLLAPGKTPRDKGGFTSSSSPEASSSIKAVSSSSPTKSSSAAAAPPSLEEKENKDEKPHDQIKVTINHNAVAGKKRDRFGRSDF</sequence>
<keyword evidence="4" id="KW-1185">Reference proteome</keyword>
<reference evidence="3 4" key="1">
    <citation type="journal article" date="2018" name="Mol. Biol. Evol.">
        <title>Broad Genomic Sampling Reveals a Smut Pathogenic Ancestry of the Fungal Clade Ustilaginomycotina.</title>
        <authorList>
            <person name="Kijpornyongpan T."/>
            <person name="Mondo S.J."/>
            <person name="Barry K."/>
            <person name="Sandor L."/>
            <person name="Lee J."/>
            <person name="Lipzen A."/>
            <person name="Pangilinan J."/>
            <person name="LaButti K."/>
            <person name="Hainaut M."/>
            <person name="Henrissat B."/>
            <person name="Grigoriev I.V."/>
            <person name="Spatafora J.W."/>
            <person name="Aime M.C."/>
        </authorList>
    </citation>
    <scope>NUCLEOTIDE SEQUENCE [LARGE SCALE GENOMIC DNA]</scope>
    <source>
        <strain evidence="3 4">MCA 4198</strain>
    </source>
</reference>
<organism evidence="3 4">
    <name type="scientific">Acaromyces ingoldii</name>
    <dbReference type="NCBI Taxonomy" id="215250"/>
    <lineage>
        <taxon>Eukaryota</taxon>
        <taxon>Fungi</taxon>
        <taxon>Dikarya</taxon>
        <taxon>Basidiomycota</taxon>
        <taxon>Ustilaginomycotina</taxon>
        <taxon>Exobasidiomycetes</taxon>
        <taxon>Exobasidiales</taxon>
        <taxon>Cryptobasidiaceae</taxon>
        <taxon>Acaromyces</taxon>
    </lineage>
</organism>